<accession>S7XG12</accession>
<comment type="caution">
    <text evidence="1">The sequence shown here is derived from an EMBL/GenBank/DDBJ whole genome shotgun (WGS) entry which is preliminary data.</text>
</comment>
<keyword evidence="2" id="KW-1185">Reference proteome</keyword>
<evidence type="ECO:0000313" key="2">
    <source>
        <dbReference type="Proteomes" id="UP000014978"/>
    </source>
</evidence>
<dbReference type="HOGENOM" id="CLU_1154103_0_0_1"/>
<dbReference type="Proteomes" id="UP000014978">
    <property type="component" value="Unassembled WGS sequence"/>
</dbReference>
<organism evidence="1 2">
    <name type="scientific">Spraguea lophii (strain 42_110)</name>
    <name type="common">Microsporidian parasite</name>
    <dbReference type="NCBI Taxonomy" id="1358809"/>
    <lineage>
        <taxon>Eukaryota</taxon>
        <taxon>Fungi</taxon>
        <taxon>Fungi incertae sedis</taxon>
        <taxon>Microsporidia</taxon>
        <taxon>Spragueidae</taxon>
        <taxon>Spraguea</taxon>
    </lineage>
</organism>
<name>S7XG12_SPRLO</name>
<protein>
    <submittedName>
        <fullName evidence="1">Uncharacterized protein</fullName>
    </submittedName>
</protein>
<sequence>NIKYDLITFSIEGRIEKNNKYLTILESIPITIKIEDKIYIGILLDNFIPQFKGISTFLKYYLVLKYFKNKNVEISEHQINIDYMFNMKKYILENKIIIQEKDIIYSNTIKTSTADNSNLEYNNRKNRNITINKELVFVINYPSIFNNDNYILLYFNVNQNIIDFKDKLNINISILTIEKDEYEENKVYIMLYNEYCNNVICKKINLDIEPIITFNSDILEIKNYLIITINGTKVKMEICVL</sequence>
<reference evidence="2" key="1">
    <citation type="journal article" date="2013" name="PLoS Genet.">
        <title>The genome of Spraguea lophii and the basis of host-microsporidian interactions.</title>
        <authorList>
            <person name="Campbell S.E."/>
            <person name="Williams T.A."/>
            <person name="Yousuf A."/>
            <person name="Soanes D.M."/>
            <person name="Paszkiewicz K.H."/>
            <person name="Williams B.A.P."/>
        </authorList>
    </citation>
    <scope>NUCLEOTIDE SEQUENCE [LARGE SCALE GENOMIC DNA]</scope>
    <source>
        <strain evidence="2">42_110</strain>
    </source>
</reference>
<dbReference type="EMBL" id="ATCN01001105">
    <property type="protein sequence ID" value="EPR77984.1"/>
    <property type="molecule type" value="Genomic_DNA"/>
</dbReference>
<evidence type="ECO:0000313" key="1">
    <source>
        <dbReference type="EMBL" id="EPR77984.1"/>
    </source>
</evidence>
<dbReference type="InParanoid" id="S7XG12"/>
<feature type="non-terminal residue" evidence="1">
    <location>
        <position position="1"/>
    </location>
</feature>
<gene>
    <name evidence="1" type="ORF">SLOPH_564</name>
</gene>
<proteinExistence type="predicted"/>
<dbReference type="AlphaFoldDB" id="S7XG12"/>
<dbReference type="VEuPathDB" id="MicrosporidiaDB:SLOPH_564"/>